<name>A0ABQ3IN13_9GAMM</name>
<dbReference type="Pfam" id="PF07494">
    <property type="entry name" value="Reg_prop"/>
    <property type="match status" value="13"/>
</dbReference>
<keyword evidence="3" id="KW-0732">Signal</keyword>
<evidence type="ECO:0000313" key="6">
    <source>
        <dbReference type="Proteomes" id="UP000626370"/>
    </source>
</evidence>
<dbReference type="PANTHER" id="PTHR43547">
    <property type="entry name" value="TWO-COMPONENT HISTIDINE KINASE"/>
    <property type="match status" value="1"/>
</dbReference>
<dbReference type="InterPro" id="IPR011110">
    <property type="entry name" value="Reg_prop"/>
</dbReference>
<reference evidence="6" key="1">
    <citation type="journal article" date="2019" name="Int. J. Syst. Evol. Microbiol.">
        <title>The Global Catalogue of Microorganisms (GCM) 10K type strain sequencing project: providing services to taxonomists for standard genome sequencing and annotation.</title>
        <authorList>
            <consortium name="The Broad Institute Genomics Platform"/>
            <consortium name="The Broad Institute Genome Sequencing Center for Infectious Disease"/>
            <person name="Wu L."/>
            <person name="Ma J."/>
        </authorList>
    </citation>
    <scope>NUCLEOTIDE SEQUENCE [LARGE SCALE GENOMIC DNA]</scope>
    <source>
        <strain evidence="6">CGMCC 1.15922</strain>
    </source>
</reference>
<dbReference type="InterPro" id="IPR013783">
    <property type="entry name" value="Ig-like_fold"/>
</dbReference>
<keyword evidence="2" id="KW-0812">Transmembrane</keyword>
<dbReference type="CDD" id="cd01949">
    <property type="entry name" value="GGDEF"/>
    <property type="match status" value="1"/>
</dbReference>
<dbReference type="SUPFAM" id="SSF55073">
    <property type="entry name" value="Nucleotide cyclase"/>
    <property type="match status" value="1"/>
</dbReference>
<keyword evidence="2" id="KW-1133">Transmembrane helix</keyword>
<feature type="signal peptide" evidence="3">
    <location>
        <begin position="1"/>
        <end position="28"/>
    </location>
</feature>
<dbReference type="RefSeq" id="WP_229817184.1">
    <property type="nucleotide sequence ID" value="NZ_BNAH01000006.1"/>
</dbReference>
<dbReference type="SUPFAM" id="SSF63829">
    <property type="entry name" value="Calcium-dependent phosphotriesterase"/>
    <property type="match status" value="4"/>
</dbReference>
<dbReference type="Proteomes" id="UP000626370">
    <property type="component" value="Unassembled WGS sequence"/>
</dbReference>
<evidence type="ECO:0000256" key="1">
    <source>
        <dbReference type="ARBA" id="ARBA00022553"/>
    </source>
</evidence>
<dbReference type="PROSITE" id="PS50887">
    <property type="entry name" value="GGDEF"/>
    <property type="match status" value="1"/>
</dbReference>
<keyword evidence="1" id="KW-0597">Phosphoprotein</keyword>
<dbReference type="EMBL" id="BNAH01000006">
    <property type="protein sequence ID" value="GHE89222.1"/>
    <property type="molecule type" value="Genomic_DNA"/>
</dbReference>
<feature type="transmembrane region" description="Helical" evidence="2">
    <location>
        <begin position="826"/>
        <end position="844"/>
    </location>
</feature>
<feature type="domain" description="GGDEF" evidence="4">
    <location>
        <begin position="932"/>
        <end position="1071"/>
    </location>
</feature>
<dbReference type="Gene3D" id="3.30.70.270">
    <property type="match status" value="1"/>
</dbReference>
<sequence>MFDKIKIHFAFIVSVLLFLMTLPSNCLAMNASISFQHLTIEDGLPQNSVLAIAQDNSGFIWFGTEDGLARYDGYSLKVFKHEINNVNSLSHNYVSIITKDSKGNLWIGTRGGGLNYFNTKTEQFTRFHHQANNPNSISNNSIYTIIEDSKQNLWIGTLGGGLNYFDIKNQKFTHYRHQTNTPNSLSNDTVYSIVEDKRGDFWIGTFNGLNYLNHKTGKFTHYQHQTDNTNSLSHNTVYSLLEDNQGNFWIGTGNGGLNYLDTKSNQFTHYRHQTNDLTTLSDDTVFSLLKDKQNNLWIGTGDGGLNHFNSKDKQFTHYRHQANHPNSLSHDTVYTLLEDHQNNLWVGTVGGGINRFNMKKKLFTHFHHQPNNPNSLTHNNVFSIEEDNQGGVWIGTRGGGLNYLDNNNQKFTHYRSKVNSLSGLNDHSIYALKSDSKNNLWIGTGSGGLNYLDRKTGKFSHFKHQPDNPNSLSHNTIYSIVEDSHKNLWIGTQSGLNYFDIKNGKFTRYYHQADNPNSLSHDTIYIMTKDKDGNLWIGTPNALNHFNTQTKKFTHYKHQENNPSSLSYNTVYSMTTDSQGNIWIGTDGGGLNVFNIKAASFKNYNIEHGLFNNVIYGIEEDNQGHIWVSTNKGLSRLDPNTEVFINYDIGDGLQSNEFNIGASFKGKSGNLYFGGINGFNQFSPEKIAYDVTPLNVVITDILLLNQPVPILRPTQQEATGKRSDFNLEQVIHKTKSITLDYQDNVVSFEFSALNFSNPKKINFSYQLIGWDKDWINTDYKNRRATYTNLPDGDYIFRVKASNANGFWDVEGTSLNITVLAPPWRTWWAYTLYVLFILSLIIAFINSQRKKVLFEQHLNAQLENKVILRTKELQLANEHLEEANSKLEELSSTDQLTGLKNRRFLKNHLQNDIDLILRKHKSKNQEDKLSNDSDLIFFLIDLDYFKKINDVHGHSAGDAVLIQIKAILESVFRETDYLVRWGGEEFLVIARFTNRIKAPFLSERLRLAIEEHKFDINQEAPLSKTCSIGYACFPFIIDNPNLLSWERVIDIADHCLYAAKKSSRNAWVGLENLALNDEHIMSKIIEETQHSIDIKELEVISSLSDNSLIKWQVNKHSI</sequence>
<evidence type="ECO:0000256" key="3">
    <source>
        <dbReference type="SAM" id="SignalP"/>
    </source>
</evidence>
<evidence type="ECO:0000313" key="5">
    <source>
        <dbReference type="EMBL" id="GHE89222.1"/>
    </source>
</evidence>
<proteinExistence type="predicted"/>
<dbReference type="InterPro" id="IPR011123">
    <property type="entry name" value="Y_Y_Y"/>
</dbReference>
<dbReference type="Pfam" id="PF00990">
    <property type="entry name" value="GGDEF"/>
    <property type="match status" value="1"/>
</dbReference>
<dbReference type="Gene3D" id="2.60.40.10">
    <property type="entry name" value="Immunoglobulins"/>
    <property type="match status" value="1"/>
</dbReference>
<accession>A0ABQ3IN13</accession>
<evidence type="ECO:0000259" key="4">
    <source>
        <dbReference type="PROSITE" id="PS50887"/>
    </source>
</evidence>
<comment type="caution">
    <text evidence="5">The sequence shown here is derived from an EMBL/GenBank/DDBJ whole genome shotgun (WGS) entry which is preliminary data.</text>
</comment>
<dbReference type="InterPro" id="IPR015943">
    <property type="entry name" value="WD40/YVTN_repeat-like_dom_sf"/>
</dbReference>
<gene>
    <name evidence="5" type="ORF">GCM10011501_18400</name>
</gene>
<dbReference type="Gene3D" id="2.130.10.10">
    <property type="entry name" value="YVTN repeat-like/Quinoprotein amine dehydrogenase"/>
    <property type="match status" value="4"/>
</dbReference>
<dbReference type="NCBIfam" id="TIGR00254">
    <property type="entry name" value="GGDEF"/>
    <property type="match status" value="1"/>
</dbReference>
<dbReference type="InterPro" id="IPR029787">
    <property type="entry name" value="Nucleotide_cyclase"/>
</dbReference>
<keyword evidence="2" id="KW-0472">Membrane</keyword>
<dbReference type="Pfam" id="PF07495">
    <property type="entry name" value="Y_Y_Y"/>
    <property type="match status" value="1"/>
</dbReference>
<protein>
    <recommendedName>
        <fullName evidence="4">GGDEF domain-containing protein</fullName>
    </recommendedName>
</protein>
<dbReference type="PANTHER" id="PTHR43547:SF2">
    <property type="entry name" value="HYBRID SIGNAL TRANSDUCTION HISTIDINE KINASE C"/>
    <property type="match status" value="1"/>
</dbReference>
<feature type="chain" id="PRO_5047203715" description="GGDEF domain-containing protein" evidence="3">
    <location>
        <begin position="29"/>
        <end position="1117"/>
    </location>
</feature>
<dbReference type="SMART" id="SM00267">
    <property type="entry name" value="GGDEF"/>
    <property type="match status" value="1"/>
</dbReference>
<keyword evidence="6" id="KW-1185">Reference proteome</keyword>
<evidence type="ECO:0000256" key="2">
    <source>
        <dbReference type="SAM" id="Phobius"/>
    </source>
</evidence>
<dbReference type="InterPro" id="IPR043128">
    <property type="entry name" value="Rev_trsase/Diguanyl_cyclase"/>
</dbReference>
<dbReference type="InterPro" id="IPR000160">
    <property type="entry name" value="GGDEF_dom"/>
</dbReference>
<organism evidence="5 6">
    <name type="scientific">Thalassotalea profundi</name>
    <dbReference type="NCBI Taxonomy" id="2036687"/>
    <lineage>
        <taxon>Bacteria</taxon>
        <taxon>Pseudomonadati</taxon>
        <taxon>Pseudomonadota</taxon>
        <taxon>Gammaproteobacteria</taxon>
        <taxon>Alteromonadales</taxon>
        <taxon>Colwelliaceae</taxon>
        <taxon>Thalassotalea</taxon>
    </lineage>
</organism>